<evidence type="ECO:0000256" key="2">
    <source>
        <dbReference type="ARBA" id="ARBA00022481"/>
    </source>
</evidence>
<dbReference type="RefSeq" id="WP_169421010.1">
    <property type="nucleotide sequence ID" value="NZ_JABBFX010000002.1"/>
</dbReference>
<feature type="domain" description="HAMP" evidence="7">
    <location>
        <begin position="75"/>
        <end position="127"/>
    </location>
</feature>
<comment type="caution">
    <text evidence="8">The sequence shown here is derived from an EMBL/GenBank/DDBJ whole genome shotgun (WGS) entry which is preliminary data.</text>
</comment>
<reference evidence="8 9" key="1">
    <citation type="submission" date="2020-04" db="EMBL/GenBank/DDBJ databases">
        <title>Ramlibacter sp. G-1-2-2 isolated from soil.</title>
        <authorList>
            <person name="Dahal R.H."/>
        </authorList>
    </citation>
    <scope>NUCLEOTIDE SEQUENCE [LARGE SCALE GENOMIC DNA]</scope>
    <source>
        <strain evidence="8 9">G-1-2-2</strain>
    </source>
</reference>
<dbReference type="GO" id="GO:0007165">
    <property type="term" value="P:signal transduction"/>
    <property type="evidence" value="ECO:0007669"/>
    <property type="project" value="UniProtKB-KW"/>
</dbReference>
<sequence>MGATTVFQRFHKLRVPHKLTLLVALQTIALLLACGWGLAAVQAQPEAWQQLAGVYAVLAPVAILLAVAIAISTQRGLLNALRHAASAARSVADGDLGIEVRGGGQGEMGKMLRAQGEMLGHLRTLVGDVMVSAHTVADTSAQLAQGSQHLSERTEEQASTLEETAGALQELTSTVARNAQDAQKAAQLASGASDVARRGGGVVGEVVSTMDGISAASRRIADITSVIDGIAFQTNILALNAAVEAARAGDQGRGFAVVAAEVRSLAQRSATAAREIKELIADSTQKVEAGTARVAAAGRTMHEVVAAVAQVNELVAGIATASTQQSAGIEQVGAAVSRMDQAVQHNASLVEEAAAAAEAMRQQAAVLVRSVSRFRLGGGTQPAALSGS</sequence>
<dbReference type="InterPro" id="IPR003660">
    <property type="entry name" value="HAMP_dom"/>
</dbReference>
<keyword evidence="9" id="KW-1185">Reference proteome</keyword>
<dbReference type="PRINTS" id="PR00260">
    <property type="entry name" value="CHEMTRNSDUCR"/>
</dbReference>
<comment type="similarity">
    <text evidence="3">Belongs to the methyl-accepting chemotaxis (MCP) protein family.</text>
</comment>
<dbReference type="SMART" id="SM00283">
    <property type="entry name" value="MA"/>
    <property type="match status" value="1"/>
</dbReference>
<keyword evidence="5" id="KW-0812">Transmembrane</keyword>
<evidence type="ECO:0000259" key="7">
    <source>
        <dbReference type="PROSITE" id="PS50885"/>
    </source>
</evidence>
<evidence type="ECO:0000256" key="5">
    <source>
        <dbReference type="SAM" id="Phobius"/>
    </source>
</evidence>
<dbReference type="Gene3D" id="1.10.287.950">
    <property type="entry name" value="Methyl-accepting chemotaxis protein"/>
    <property type="match status" value="1"/>
</dbReference>
<accession>A0A848H8C9</accession>
<dbReference type="PANTHER" id="PTHR43531:SF14">
    <property type="entry name" value="METHYL-ACCEPTING CHEMOTAXIS PROTEIN I-RELATED"/>
    <property type="match status" value="1"/>
</dbReference>
<organism evidence="8 9">
    <name type="scientific">Ramlibacter agri</name>
    <dbReference type="NCBI Taxonomy" id="2728837"/>
    <lineage>
        <taxon>Bacteria</taxon>
        <taxon>Pseudomonadati</taxon>
        <taxon>Pseudomonadota</taxon>
        <taxon>Betaproteobacteria</taxon>
        <taxon>Burkholderiales</taxon>
        <taxon>Comamonadaceae</taxon>
        <taxon>Ramlibacter</taxon>
    </lineage>
</organism>
<evidence type="ECO:0000256" key="1">
    <source>
        <dbReference type="ARBA" id="ARBA00004370"/>
    </source>
</evidence>
<feature type="transmembrane region" description="Helical" evidence="5">
    <location>
        <begin position="53"/>
        <end position="72"/>
    </location>
</feature>
<evidence type="ECO:0000259" key="6">
    <source>
        <dbReference type="PROSITE" id="PS50111"/>
    </source>
</evidence>
<dbReference type="InterPro" id="IPR004090">
    <property type="entry name" value="Chemotax_Me-accpt_rcpt"/>
</dbReference>
<keyword evidence="2" id="KW-0488">Methylation</keyword>
<dbReference type="PANTHER" id="PTHR43531">
    <property type="entry name" value="PROTEIN ICFG"/>
    <property type="match status" value="1"/>
</dbReference>
<dbReference type="InterPro" id="IPR051310">
    <property type="entry name" value="MCP_chemotaxis"/>
</dbReference>
<dbReference type="AlphaFoldDB" id="A0A848H8C9"/>
<dbReference type="FunFam" id="1.10.287.950:FF:000001">
    <property type="entry name" value="Methyl-accepting chemotaxis sensory transducer"/>
    <property type="match status" value="1"/>
</dbReference>
<evidence type="ECO:0000256" key="3">
    <source>
        <dbReference type="ARBA" id="ARBA00029447"/>
    </source>
</evidence>
<dbReference type="CDD" id="cd11386">
    <property type="entry name" value="MCP_signal"/>
    <property type="match status" value="1"/>
</dbReference>
<dbReference type="GO" id="GO:0006935">
    <property type="term" value="P:chemotaxis"/>
    <property type="evidence" value="ECO:0007669"/>
    <property type="project" value="InterPro"/>
</dbReference>
<dbReference type="Proteomes" id="UP000541185">
    <property type="component" value="Unassembled WGS sequence"/>
</dbReference>
<evidence type="ECO:0000313" key="8">
    <source>
        <dbReference type="EMBL" id="NML46764.1"/>
    </source>
</evidence>
<keyword evidence="5" id="KW-0472">Membrane</keyword>
<dbReference type="SUPFAM" id="SSF58104">
    <property type="entry name" value="Methyl-accepting chemotaxis protein (MCP) signaling domain"/>
    <property type="match status" value="1"/>
</dbReference>
<comment type="subcellular location">
    <subcellularLocation>
        <location evidence="1">Membrane</location>
    </subcellularLocation>
</comment>
<dbReference type="PROSITE" id="PS50111">
    <property type="entry name" value="CHEMOTAXIS_TRANSDUC_2"/>
    <property type="match status" value="1"/>
</dbReference>
<dbReference type="EMBL" id="JABBFX010000002">
    <property type="protein sequence ID" value="NML46764.1"/>
    <property type="molecule type" value="Genomic_DNA"/>
</dbReference>
<dbReference type="Pfam" id="PF00015">
    <property type="entry name" value="MCPsignal"/>
    <property type="match status" value="1"/>
</dbReference>
<dbReference type="GO" id="GO:0004888">
    <property type="term" value="F:transmembrane signaling receptor activity"/>
    <property type="evidence" value="ECO:0007669"/>
    <property type="project" value="InterPro"/>
</dbReference>
<keyword evidence="5" id="KW-1133">Transmembrane helix</keyword>
<feature type="domain" description="Methyl-accepting transducer" evidence="6">
    <location>
        <begin position="132"/>
        <end position="361"/>
    </location>
</feature>
<evidence type="ECO:0000313" key="9">
    <source>
        <dbReference type="Proteomes" id="UP000541185"/>
    </source>
</evidence>
<evidence type="ECO:0000256" key="4">
    <source>
        <dbReference type="PROSITE-ProRule" id="PRU00284"/>
    </source>
</evidence>
<dbReference type="PROSITE" id="PS50885">
    <property type="entry name" value="HAMP"/>
    <property type="match status" value="1"/>
</dbReference>
<keyword evidence="4" id="KW-0807">Transducer</keyword>
<dbReference type="SMART" id="SM00304">
    <property type="entry name" value="HAMP"/>
    <property type="match status" value="1"/>
</dbReference>
<gene>
    <name evidence="8" type="ORF">HHL11_23675</name>
</gene>
<dbReference type="InterPro" id="IPR004089">
    <property type="entry name" value="MCPsignal_dom"/>
</dbReference>
<dbReference type="GO" id="GO:0005886">
    <property type="term" value="C:plasma membrane"/>
    <property type="evidence" value="ECO:0007669"/>
    <property type="project" value="TreeGrafter"/>
</dbReference>
<name>A0A848H8C9_9BURK</name>
<proteinExistence type="inferred from homology"/>
<protein>
    <submittedName>
        <fullName evidence="8">Methyl-accepting chemotaxis protein</fullName>
    </submittedName>
</protein>